<feature type="transmembrane region" description="Helical" evidence="5">
    <location>
        <begin position="92"/>
        <end position="113"/>
    </location>
</feature>
<feature type="transmembrane region" description="Helical" evidence="5">
    <location>
        <begin position="225"/>
        <end position="246"/>
    </location>
</feature>
<accession>A0A485KLA6</accession>
<evidence type="ECO:0000313" key="6">
    <source>
        <dbReference type="EMBL" id="KAF0700680.1"/>
    </source>
</evidence>
<dbReference type="Pfam" id="PF13520">
    <property type="entry name" value="AA_permease_2"/>
    <property type="match status" value="1"/>
</dbReference>
<sequence length="707" mass="78007">MTTDPEHAADVEEGVYEAIQSPIGAPAPPSTPSAQTLRRRVLHIPVVEDAVLGPSFLFPEKDGTHEILQIPSDEVDEIRDAMNKPKHLLGEWVATAICGNDIMSSVLYSAGLVVVKSGKLAPVAFALVSLVLYLYRFIYTEVVMAIPLNGGSYNLLLNTTSKKFASIAACLSTLCYLATGVVSAITACNYFKASVPDFPVMGPAIALLGIFALLMIFGIKESSVAAYGIFLFHMLTLSVLTVVCLIHTIKHPDIIRANYNQPYPSVDYVGHRIDGNFFTALFFGFAAAMLGVTGFETSSNFVEEQKPGVFPKTLRNMWGLSSIYNVTLCILALGVLTIDDIEANQNSVLARMALVAGGEWLQWWVSVDALVVLSGGVLTSYVGITGLMRRLAADRVMPEFLAATNKWRGTTHWIVICFFVLATSLVLILNADPTVLSAVYTYSFLTLMFLFGTGCMMLKLKRRDIPRKVKASWAICTVGVVLVTFGFFGNLLGDPAALVYFAVYFIFVLAIVMLNLERVFALRSLIVFVNLFTKKKIETHGPLVADEGINVDLNPVTCEPKLLRHQSSNLERDGKQVAWLSRAILDISNKPIIFFIKQANLTILNKAILYVRRNEITHNLLIFHIHSDDTPESQETIDTLREMVALMDNLYPKLKIDFYSALAPFDPATVEWISRKFNVTTNMMFIKQPSNANVHKVSAYGVRVITG</sequence>
<dbReference type="EMBL" id="VJMH01005115">
    <property type="protein sequence ID" value="KAF0700680.1"/>
    <property type="molecule type" value="Genomic_DNA"/>
</dbReference>
<dbReference type="GO" id="GO:0015171">
    <property type="term" value="F:amino acid transmembrane transporter activity"/>
    <property type="evidence" value="ECO:0007669"/>
    <property type="project" value="TreeGrafter"/>
</dbReference>
<feature type="transmembrane region" description="Helical" evidence="5">
    <location>
        <begin position="277"/>
        <end position="297"/>
    </location>
</feature>
<feature type="transmembrane region" description="Helical" evidence="5">
    <location>
        <begin position="371"/>
        <end position="392"/>
    </location>
</feature>
<keyword evidence="2 5" id="KW-0812">Transmembrane</keyword>
<keyword evidence="4 5" id="KW-0472">Membrane</keyword>
<feature type="transmembrane region" description="Helical" evidence="5">
    <location>
        <begin position="413"/>
        <end position="431"/>
    </location>
</feature>
<dbReference type="AlphaFoldDB" id="A0A485KLA6"/>
<dbReference type="OrthoDB" id="1718410at2759"/>
<feature type="transmembrane region" description="Helical" evidence="5">
    <location>
        <begin position="437"/>
        <end position="460"/>
    </location>
</feature>
<keyword evidence="3 5" id="KW-1133">Transmembrane helix</keyword>
<evidence type="ECO:0000256" key="4">
    <source>
        <dbReference type="ARBA" id="ARBA00023136"/>
    </source>
</evidence>
<feature type="transmembrane region" description="Helical" evidence="5">
    <location>
        <begin position="120"/>
        <end position="138"/>
    </location>
</feature>
<dbReference type="PANTHER" id="PTHR43243">
    <property type="entry name" value="INNER MEMBRANE TRANSPORTER YGJI-RELATED"/>
    <property type="match status" value="1"/>
</dbReference>
<dbReference type="EMBL" id="CAADRA010005136">
    <property type="protein sequence ID" value="VFT85744.1"/>
    <property type="molecule type" value="Genomic_DNA"/>
</dbReference>
<evidence type="ECO:0000256" key="3">
    <source>
        <dbReference type="ARBA" id="ARBA00022989"/>
    </source>
</evidence>
<organism evidence="7 8">
    <name type="scientific">Aphanomyces stellatus</name>
    <dbReference type="NCBI Taxonomy" id="120398"/>
    <lineage>
        <taxon>Eukaryota</taxon>
        <taxon>Sar</taxon>
        <taxon>Stramenopiles</taxon>
        <taxon>Oomycota</taxon>
        <taxon>Saprolegniomycetes</taxon>
        <taxon>Saprolegniales</taxon>
        <taxon>Verrucalvaceae</taxon>
        <taxon>Aphanomyces</taxon>
    </lineage>
</organism>
<name>A0A485KLA6_9STRA</name>
<evidence type="ECO:0000313" key="8">
    <source>
        <dbReference type="Proteomes" id="UP000332933"/>
    </source>
</evidence>
<dbReference type="PANTHER" id="PTHR43243:SF11">
    <property type="entry name" value="AMINO ACID PERMEASE_ SLC12A DOMAIN-CONTAINING PROTEIN"/>
    <property type="match status" value="1"/>
</dbReference>
<gene>
    <name evidence="7" type="primary">Aste57867_8858</name>
    <name evidence="6" type="ORF">As57867_008823</name>
    <name evidence="7" type="ORF">ASTE57867_8858</name>
</gene>
<feature type="transmembrane region" description="Helical" evidence="5">
    <location>
        <begin position="317"/>
        <end position="336"/>
    </location>
</feature>
<dbReference type="InterPro" id="IPR002293">
    <property type="entry name" value="AA/rel_permease1"/>
</dbReference>
<dbReference type="Gene3D" id="1.20.1740.10">
    <property type="entry name" value="Amino acid/polyamine transporter I"/>
    <property type="match status" value="1"/>
</dbReference>
<protein>
    <submittedName>
        <fullName evidence="7">Aste57867_8858 protein</fullName>
    </submittedName>
</protein>
<feature type="transmembrane region" description="Helical" evidence="5">
    <location>
        <begin position="164"/>
        <end position="188"/>
    </location>
</feature>
<evidence type="ECO:0000256" key="5">
    <source>
        <dbReference type="SAM" id="Phobius"/>
    </source>
</evidence>
<reference evidence="6" key="2">
    <citation type="submission" date="2019-06" db="EMBL/GenBank/DDBJ databases">
        <title>Genomics analysis of Aphanomyces spp. identifies a new class of oomycete effector associated with host adaptation.</title>
        <authorList>
            <person name="Gaulin E."/>
        </authorList>
    </citation>
    <scope>NUCLEOTIDE SEQUENCE</scope>
    <source>
        <strain evidence="6">CBS 578.67</strain>
    </source>
</reference>
<reference evidence="7 8" key="1">
    <citation type="submission" date="2019-03" db="EMBL/GenBank/DDBJ databases">
        <authorList>
            <person name="Gaulin E."/>
            <person name="Dumas B."/>
        </authorList>
    </citation>
    <scope>NUCLEOTIDE SEQUENCE [LARGE SCALE GENOMIC DNA]</scope>
    <source>
        <strain evidence="7">CBS 568.67</strain>
    </source>
</reference>
<comment type="subcellular location">
    <subcellularLocation>
        <location evidence="1">Membrane</location>
        <topology evidence="1">Multi-pass membrane protein</topology>
    </subcellularLocation>
</comment>
<dbReference type="GO" id="GO:0016020">
    <property type="term" value="C:membrane"/>
    <property type="evidence" value="ECO:0007669"/>
    <property type="project" value="UniProtKB-SubCell"/>
</dbReference>
<dbReference type="Proteomes" id="UP000332933">
    <property type="component" value="Unassembled WGS sequence"/>
</dbReference>
<feature type="transmembrane region" description="Helical" evidence="5">
    <location>
        <begin position="498"/>
        <end position="516"/>
    </location>
</feature>
<keyword evidence="8" id="KW-1185">Reference proteome</keyword>
<evidence type="ECO:0000256" key="2">
    <source>
        <dbReference type="ARBA" id="ARBA00022692"/>
    </source>
</evidence>
<feature type="transmembrane region" description="Helical" evidence="5">
    <location>
        <begin position="472"/>
        <end position="492"/>
    </location>
</feature>
<proteinExistence type="predicted"/>
<feature type="transmembrane region" description="Helical" evidence="5">
    <location>
        <begin position="200"/>
        <end position="219"/>
    </location>
</feature>
<evidence type="ECO:0000256" key="1">
    <source>
        <dbReference type="ARBA" id="ARBA00004141"/>
    </source>
</evidence>
<evidence type="ECO:0000313" key="7">
    <source>
        <dbReference type="EMBL" id="VFT85744.1"/>
    </source>
</evidence>